<dbReference type="InterPro" id="IPR027417">
    <property type="entry name" value="P-loop_NTPase"/>
</dbReference>
<dbReference type="OrthoDB" id="3891133at2"/>
<dbReference type="EMBL" id="LT607413">
    <property type="protein sequence ID" value="SCE76216.1"/>
    <property type="molecule type" value="Genomic_DNA"/>
</dbReference>
<evidence type="ECO:0008006" key="3">
    <source>
        <dbReference type="Google" id="ProtNLM"/>
    </source>
</evidence>
<keyword evidence="2" id="KW-1185">Reference proteome</keyword>
<dbReference type="InParanoid" id="A0A1C4UX01"/>
<accession>A0A1C4UX01</accession>
<protein>
    <recommendedName>
        <fullName evidence="3">NACHT domain-containing protein</fullName>
    </recommendedName>
</protein>
<name>A0A1C4UX01_MICEC</name>
<proteinExistence type="predicted"/>
<evidence type="ECO:0000313" key="1">
    <source>
        <dbReference type="EMBL" id="SCE76216.1"/>
    </source>
</evidence>
<organism evidence="1 2">
    <name type="scientific">Micromonospora echinospora</name>
    <name type="common">Micromonospora purpurea</name>
    <dbReference type="NCBI Taxonomy" id="1877"/>
    <lineage>
        <taxon>Bacteria</taxon>
        <taxon>Bacillati</taxon>
        <taxon>Actinomycetota</taxon>
        <taxon>Actinomycetes</taxon>
        <taxon>Micromonosporales</taxon>
        <taxon>Micromonosporaceae</taxon>
        <taxon>Micromonospora</taxon>
    </lineage>
</organism>
<dbReference type="RefSeq" id="WP_088980354.1">
    <property type="nucleotide sequence ID" value="NZ_LT607413.1"/>
</dbReference>
<gene>
    <name evidence="1" type="ORF">GA0070618_0722</name>
</gene>
<reference evidence="2" key="1">
    <citation type="submission" date="2016-06" db="EMBL/GenBank/DDBJ databases">
        <authorList>
            <person name="Varghese N."/>
            <person name="Submissions Spin"/>
        </authorList>
    </citation>
    <scope>NUCLEOTIDE SEQUENCE [LARGE SCALE GENOMIC DNA]</scope>
    <source>
        <strain evidence="2">DSM 43816</strain>
    </source>
</reference>
<dbReference type="AlphaFoldDB" id="A0A1C4UX01"/>
<dbReference type="Proteomes" id="UP000198253">
    <property type="component" value="Chromosome I"/>
</dbReference>
<sequence>MRAIDQYRKTEQTYREAPEPSTLYENIAQVDFELRFLTLCVAGCLRQNDPEAVNLGRAPGFGSWTSYLRRFLSLAPNLPSTPAVRIVTGAVNRVLGALDSHWPNDSGLTSLLKLRNHLSHGGPVPHEPDRSALAKHVKRVISEVTEAVHAMLADAEMRQGTRTGDSMFGVTLAWPDGSLPLWPFVLSDNIGSWCLLAQFTGLQPVYIRPGEYAPVRFNLADEELVHAIGQSIEAKNGDRAFAAFISDVRADLAGFRDRDFDPYHDEIAGGVAFFWKRATSEGTEDRIDRFRLGPDEARQWKDGTQWQPYSHFLRQLANLTVVARRIRQQLVELYQQLVTEEQTALGWAAMPPNPVESRIRIRDLSGQPAAESSDMQSFDQLLTQIDTSVESRGTHTQVYFVTGEAGIGKTRVLLKAALDRASQIEEGKSPEGPLFLYVSSAGHVLATLPMVVDAAVTATRNLTEAAVRALCRNGLMALFVDGFDELLGGVGYDDALGSLRPWIEDLGGRGVIIVSARSSYYLNQYRSSIQRADGSQRLAVRHQVAEIQRWDKSLAARFLQINGVPERETAVLSEQDRDLLGLPFFARVFLEDVRRRATNRDVEAATGRPLPQRLIDQYINREIAKLTTPGSRPLLTNMELERMFEYLAQLMADQREREVSVEELRFAASLAINSEDLEVRRGLTNRLSVLCGVAFAGNSRSTEKRFTFQHELFYDQFLANAILEMIRNDKHVEFHDVLASVEWRAATVTHVVRYSAETIPDLMITEMGQIRHVSPERQQTFRKNLGSLWAEVARVLRRLGSVRIHDVEFDVLDLSDVTCGQLTFAHCAINELILPLTPYINFDDCDIETLRVRTLMRLGHVTGLDPERITLLITPQSFCEGTADISRELTRLGVPLQRVAESRPDSQFANHVDVFLSRVISRADSIVVYESDYRSAEEQSGWQHRHGLDVWRDFVRLLVNAGLADLVPITSAGPAKAKVRFKVPPTTIRAEGPDNDNVTAFWSQVRAKP</sequence>
<dbReference type="Gene3D" id="3.40.50.300">
    <property type="entry name" value="P-loop containing nucleotide triphosphate hydrolases"/>
    <property type="match status" value="1"/>
</dbReference>
<evidence type="ECO:0000313" key="2">
    <source>
        <dbReference type="Proteomes" id="UP000198253"/>
    </source>
</evidence>
<dbReference type="SUPFAM" id="SSF52540">
    <property type="entry name" value="P-loop containing nucleoside triphosphate hydrolases"/>
    <property type="match status" value="1"/>
</dbReference>